<reference evidence="1 2" key="1">
    <citation type="submission" date="2019-05" db="EMBL/GenBank/DDBJ databases">
        <title>Flagellimonas sp. AsT0115, sp. nov., isolated from a marine red algae, Asparagopsis taxiformis.</title>
        <authorList>
            <person name="Kim J."/>
            <person name="Jeong S.E."/>
            <person name="Jeon C.O."/>
        </authorList>
    </citation>
    <scope>NUCLEOTIDE SEQUENCE [LARGE SCALE GENOMIC DNA]</scope>
    <source>
        <strain evidence="1 2">AsT0115</strain>
    </source>
</reference>
<protein>
    <submittedName>
        <fullName evidence="1">Erythromycin esterase family protein</fullName>
    </submittedName>
</protein>
<dbReference type="Gene3D" id="3.40.1660.10">
    <property type="entry name" value="EreA-like (biosynthetic domain)"/>
    <property type="match status" value="1"/>
</dbReference>
<evidence type="ECO:0000313" key="2">
    <source>
        <dbReference type="Proteomes" id="UP000751614"/>
    </source>
</evidence>
<dbReference type="PANTHER" id="PTHR31299:SF0">
    <property type="entry name" value="ESTERASE, PUTATIVE (AFU_ORTHOLOGUE AFUA_1G05850)-RELATED"/>
    <property type="match status" value="1"/>
</dbReference>
<gene>
    <name evidence="1" type="ORF">FGG15_00385</name>
</gene>
<dbReference type="InterPro" id="IPR052036">
    <property type="entry name" value="Hydrolase/PRTase-associated"/>
</dbReference>
<sequence>MPLIITCGHHSISKLNVMVKFNLKPLIVGVICSLLFSSCENKVNAQALSAQIADHAVQIQSISPDATDFSDLTPLKKVIGDSRIVLLGEQSHGGGSTYSAKVRLIKFLHQEMGFEVMAFESGMYDCAEISRNMLAGNPMEDEVLGSMFYMYATSTEVKPLFGYMDEQIKGPKPLLFCGMDSQHTGEKSQKNLVANLETFLTQNESEIQNHNNWEVFVRKVGDIIKMDRSASKKDKAKFYEVIDLLKSELNKFKSNDTAVLSNPAFWGQIVLSLESQAKRYWGDIPDMDRDRQMASNMSWLLNNPYKDKKIIIWAHNFHIARGLDPALPMGHFLKNEFKDEMYAIGFTGYDGEFINFVNDKKTSIVKSSKSSIEQSFKNLGWPYAMLDFGGLEESSLLKQEQKCRLFNFGENSVVMPNIFDGLFYIETTTPTVRE</sequence>
<dbReference type="SUPFAM" id="SSF159501">
    <property type="entry name" value="EreA/ChaN-like"/>
    <property type="match status" value="1"/>
</dbReference>
<dbReference type="CDD" id="cd14728">
    <property type="entry name" value="Ere-like"/>
    <property type="match status" value="1"/>
</dbReference>
<dbReference type="EMBL" id="VCNI01000001">
    <property type="protein sequence ID" value="TMU56035.1"/>
    <property type="molecule type" value="Genomic_DNA"/>
</dbReference>
<keyword evidence="2" id="KW-1185">Reference proteome</keyword>
<dbReference type="InterPro" id="IPR007815">
    <property type="entry name" value="Emycin_Estase"/>
</dbReference>
<evidence type="ECO:0000313" key="1">
    <source>
        <dbReference type="EMBL" id="TMU56035.1"/>
    </source>
</evidence>
<organism evidence="1 2">
    <name type="scientific">Flagellimonas algicola</name>
    <dbReference type="NCBI Taxonomy" id="2583815"/>
    <lineage>
        <taxon>Bacteria</taxon>
        <taxon>Pseudomonadati</taxon>
        <taxon>Bacteroidota</taxon>
        <taxon>Flavobacteriia</taxon>
        <taxon>Flavobacteriales</taxon>
        <taxon>Flavobacteriaceae</taxon>
        <taxon>Flagellimonas</taxon>
    </lineage>
</organism>
<dbReference type="Pfam" id="PF05139">
    <property type="entry name" value="Erythro_esteras"/>
    <property type="match status" value="1"/>
</dbReference>
<name>A0ABY2WMR6_9FLAO</name>
<proteinExistence type="predicted"/>
<accession>A0ABY2WMR6</accession>
<comment type="caution">
    <text evidence="1">The sequence shown here is derived from an EMBL/GenBank/DDBJ whole genome shotgun (WGS) entry which is preliminary data.</text>
</comment>
<dbReference type="Gene3D" id="3.30.1870.10">
    <property type="entry name" value="EreA-like, domain 2"/>
    <property type="match status" value="1"/>
</dbReference>
<dbReference type="Gene3D" id="1.20.1440.30">
    <property type="entry name" value="Biosynthetic Protein domain"/>
    <property type="match status" value="1"/>
</dbReference>
<dbReference type="Proteomes" id="UP000751614">
    <property type="component" value="Unassembled WGS sequence"/>
</dbReference>
<dbReference type="PANTHER" id="PTHR31299">
    <property type="entry name" value="ESTERASE, PUTATIVE (AFU_ORTHOLOGUE AFUA_1G05850)-RELATED"/>
    <property type="match status" value="1"/>
</dbReference>